<keyword evidence="8" id="KW-1185">Reference proteome</keyword>
<dbReference type="PATRIC" id="fig|1056511.3.peg.394"/>
<comment type="caution">
    <text evidence="7">The sequence shown here is derived from an EMBL/GenBank/DDBJ whole genome shotgun (WGS) entry which is preliminary data.</text>
</comment>
<keyword evidence="7" id="KW-0808">Transferase</keyword>
<dbReference type="GO" id="GO:0008483">
    <property type="term" value="F:transaminase activity"/>
    <property type="evidence" value="ECO:0007669"/>
    <property type="project" value="UniProtKB-KW"/>
</dbReference>
<dbReference type="InterPro" id="IPR051798">
    <property type="entry name" value="Class-II_PLP-Dep_Aminotrans"/>
</dbReference>
<dbReference type="InterPro" id="IPR015424">
    <property type="entry name" value="PyrdxlP-dep_Trfase"/>
</dbReference>
<evidence type="ECO:0000256" key="5">
    <source>
        <dbReference type="ARBA" id="ARBA00037974"/>
    </source>
</evidence>
<dbReference type="InterPro" id="IPR015422">
    <property type="entry name" value="PyrdxlP-dep_Trfase_small"/>
</dbReference>
<comment type="cofactor">
    <cofactor evidence="1">
        <name>pyridoxal 5'-phosphate</name>
        <dbReference type="ChEBI" id="CHEBI:597326"/>
    </cofactor>
</comment>
<evidence type="ECO:0000313" key="8">
    <source>
        <dbReference type="Proteomes" id="UP000011134"/>
    </source>
</evidence>
<evidence type="ECO:0000259" key="6">
    <source>
        <dbReference type="Pfam" id="PF00155"/>
    </source>
</evidence>
<dbReference type="Proteomes" id="UP000011134">
    <property type="component" value="Unassembled WGS sequence"/>
</dbReference>
<keyword evidence="3" id="KW-0663">Pyridoxal phosphate</keyword>
<evidence type="ECO:0000256" key="2">
    <source>
        <dbReference type="ARBA" id="ARBA00012224"/>
    </source>
</evidence>
<dbReference type="InterPro" id="IPR027619">
    <property type="entry name" value="C-S_lyase_PatB-like"/>
</dbReference>
<comment type="similarity">
    <text evidence="5">Belongs to the class-II pyridoxal-phosphate-dependent aminotransferase family. MalY/PatB cystathionine beta-lyase subfamily.</text>
</comment>
<keyword evidence="7" id="KW-0032">Aminotransferase</keyword>
<dbReference type="SUPFAM" id="SSF53383">
    <property type="entry name" value="PLP-dependent transferases"/>
    <property type="match status" value="1"/>
</dbReference>
<dbReference type="RefSeq" id="WP_007461846.1">
    <property type="nucleotide sequence ID" value="NZ_AMZO01000002.1"/>
</dbReference>
<dbReference type="CDD" id="cd00609">
    <property type="entry name" value="AAT_like"/>
    <property type="match status" value="1"/>
</dbReference>
<keyword evidence="4" id="KW-0456">Lyase</keyword>
<dbReference type="InterPro" id="IPR004839">
    <property type="entry name" value="Aminotransferase_I/II_large"/>
</dbReference>
<sequence>MQPSIETLFEQNVDRTNSNSIKWDKYKGRDILPMWVADSDFRVPDAITEALHRHVDHGVFGYGSAPQRLTDLLVERMKQRYNWQIEPDWIVYLPGLVCGINLSVRALTESHQGVISPKPVYPPFMSAAKLAKRPLDISPVRLLNHRWLMALEQTDISANAKLLLFCNPLNPGGTVYTREELESVLTFAEQHDLLVCSDEIHCDLILDEEKQHIPFASLNKSAEQRSVTLIAPSKTFNIAGLGASIAIIPNPALRRRFMKAKAGIIPDVNVLAFTAAQAAYEHCEPWLDLQLAFLRQHRDTLEKEINAMPYLTLEHIEATYLAWIDASSLPVASPFKFFEQAGVGLSPGADFGNSGFVRLNFACNSKTLSEALRRMRSAIEQLPATK</sequence>
<evidence type="ECO:0000256" key="1">
    <source>
        <dbReference type="ARBA" id="ARBA00001933"/>
    </source>
</evidence>
<dbReference type="GO" id="GO:0047804">
    <property type="term" value="F:cysteine-S-conjugate beta-lyase activity"/>
    <property type="evidence" value="ECO:0007669"/>
    <property type="project" value="UniProtKB-EC"/>
</dbReference>
<evidence type="ECO:0000313" key="7">
    <source>
        <dbReference type="EMBL" id="ELR67394.1"/>
    </source>
</evidence>
<proteinExistence type="inferred from homology"/>
<organism evidence="7 8">
    <name type="scientific">Photobacterium marinum</name>
    <dbReference type="NCBI Taxonomy" id="1056511"/>
    <lineage>
        <taxon>Bacteria</taxon>
        <taxon>Pseudomonadati</taxon>
        <taxon>Pseudomonadota</taxon>
        <taxon>Gammaproteobacteria</taxon>
        <taxon>Vibrionales</taxon>
        <taxon>Vibrionaceae</taxon>
        <taxon>Photobacterium</taxon>
    </lineage>
</organism>
<dbReference type="PANTHER" id="PTHR43525">
    <property type="entry name" value="PROTEIN MALY"/>
    <property type="match status" value="1"/>
</dbReference>
<dbReference type="GO" id="GO:0030170">
    <property type="term" value="F:pyridoxal phosphate binding"/>
    <property type="evidence" value="ECO:0007669"/>
    <property type="project" value="InterPro"/>
</dbReference>
<reference evidence="7 8" key="1">
    <citation type="submission" date="2012-12" db="EMBL/GenBank/DDBJ databases">
        <title>Genome Assembly of Photobacterium sp. AK15.</title>
        <authorList>
            <person name="Khatri I."/>
            <person name="Vaidya B."/>
            <person name="Srinivas T.N.R."/>
            <person name="Subramanian S."/>
            <person name="Pinnaka A."/>
        </authorList>
    </citation>
    <scope>NUCLEOTIDE SEQUENCE [LARGE SCALE GENOMIC DNA]</scope>
    <source>
        <strain evidence="7 8">AK15</strain>
    </source>
</reference>
<gene>
    <name evidence="7" type="ORF">C942_01322</name>
</gene>
<evidence type="ECO:0000256" key="3">
    <source>
        <dbReference type="ARBA" id="ARBA00022898"/>
    </source>
</evidence>
<accession>L8JIS6</accession>
<dbReference type="Gene3D" id="3.90.1150.10">
    <property type="entry name" value="Aspartate Aminotransferase, domain 1"/>
    <property type="match status" value="1"/>
</dbReference>
<dbReference type="PANTHER" id="PTHR43525:SF1">
    <property type="entry name" value="PROTEIN MALY"/>
    <property type="match status" value="1"/>
</dbReference>
<dbReference type="NCBIfam" id="TIGR04350">
    <property type="entry name" value="C_S_lyase_PatB"/>
    <property type="match status" value="1"/>
</dbReference>
<evidence type="ECO:0000256" key="4">
    <source>
        <dbReference type="ARBA" id="ARBA00023239"/>
    </source>
</evidence>
<dbReference type="Pfam" id="PF00155">
    <property type="entry name" value="Aminotran_1_2"/>
    <property type="match status" value="1"/>
</dbReference>
<protein>
    <recommendedName>
        <fullName evidence="2">cysteine-S-conjugate beta-lyase</fullName>
        <ecNumber evidence="2">4.4.1.13</ecNumber>
    </recommendedName>
</protein>
<dbReference type="Gene3D" id="3.40.640.10">
    <property type="entry name" value="Type I PLP-dependent aspartate aminotransferase-like (Major domain)"/>
    <property type="match status" value="1"/>
</dbReference>
<dbReference type="InterPro" id="IPR015421">
    <property type="entry name" value="PyrdxlP-dep_Trfase_major"/>
</dbReference>
<dbReference type="EMBL" id="AMZO01000002">
    <property type="protein sequence ID" value="ELR67394.1"/>
    <property type="molecule type" value="Genomic_DNA"/>
</dbReference>
<dbReference type="AlphaFoldDB" id="L8JIS6"/>
<dbReference type="EC" id="4.4.1.13" evidence="2"/>
<name>L8JIS6_9GAMM</name>
<feature type="domain" description="Aminotransferase class I/classII large" evidence="6">
    <location>
        <begin position="42"/>
        <end position="374"/>
    </location>
</feature>